<evidence type="ECO:0000256" key="7">
    <source>
        <dbReference type="RuleBase" id="RU003346"/>
    </source>
</evidence>
<reference evidence="10 11" key="2">
    <citation type="journal article" date="2015" name="Eukaryot. Cell">
        <title>Asexual propagation of a virulent clone complex in a human and feline outbreak of sporotrichosis.</title>
        <authorList>
            <person name="Teixeira Mde M."/>
            <person name="Rodrigues A.M."/>
            <person name="Tsui C.K."/>
            <person name="de Almeida L.G."/>
            <person name="Van Diepeningen A.D."/>
            <person name="van den Ende B.G."/>
            <person name="Fernandes G.F."/>
            <person name="Kano R."/>
            <person name="Hamelin R.C."/>
            <person name="Lopes-Bezerra L.M."/>
            <person name="Vasconcelos A.T."/>
            <person name="de Hoog S."/>
            <person name="de Camargo Z.P."/>
            <person name="Felipe M.S."/>
        </authorList>
    </citation>
    <scope>NUCLEOTIDE SEQUENCE [LARGE SCALE GENOMIC DNA]</scope>
    <source>
        <strain evidence="10 11">1099-18</strain>
    </source>
</reference>
<dbReference type="GO" id="GO:0005351">
    <property type="term" value="F:carbohydrate:proton symporter activity"/>
    <property type="evidence" value="ECO:0007669"/>
    <property type="project" value="TreeGrafter"/>
</dbReference>
<comment type="subcellular location">
    <subcellularLocation>
        <location evidence="1">Membrane</location>
        <topology evidence="1">Multi-pass membrane protein</topology>
    </subcellularLocation>
</comment>
<dbReference type="InterPro" id="IPR050360">
    <property type="entry name" value="MFS_Sugar_Transporters"/>
</dbReference>
<dbReference type="VEuPathDB" id="FungiDB:SPSK_07473"/>
<keyword evidence="4 8" id="KW-0812">Transmembrane</keyword>
<dbReference type="GeneID" id="27669412"/>
<accession>A0A0F2MGK1</accession>
<dbReference type="InterPro" id="IPR020846">
    <property type="entry name" value="MFS_dom"/>
</dbReference>
<feature type="transmembrane region" description="Helical" evidence="8">
    <location>
        <begin position="394"/>
        <end position="412"/>
    </location>
</feature>
<reference evidence="10 11" key="1">
    <citation type="journal article" date="2014" name="BMC Genomics">
        <title>Comparative genomics of the major fungal agents of human and animal Sporotrichosis: Sporothrix schenckii and Sporothrix brasiliensis.</title>
        <authorList>
            <person name="Teixeira M.M."/>
            <person name="de Almeida L.G."/>
            <person name="Kubitschek-Barreira P."/>
            <person name="Alves F.L."/>
            <person name="Kioshima E.S."/>
            <person name="Abadio A.K."/>
            <person name="Fernandes L."/>
            <person name="Derengowski L.S."/>
            <person name="Ferreira K.S."/>
            <person name="Souza R.C."/>
            <person name="Ruiz J.C."/>
            <person name="de Andrade N.C."/>
            <person name="Paes H.C."/>
            <person name="Nicola A.M."/>
            <person name="Albuquerque P."/>
            <person name="Gerber A.L."/>
            <person name="Martins V.P."/>
            <person name="Peconick L.D."/>
            <person name="Neto A.V."/>
            <person name="Chaucanez C.B."/>
            <person name="Silva P.A."/>
            <person name="Cunha O.L."/>
            <person name="de Oliveira F.F."/>
            <person name="dos Santos T.C."/>
            <person name="Barros A.L."/>
            <person name="Soares M.A."/>
            <person name="de Oliveira L.M."/>
            <person name="Marini M.M."/>
            <person name="Villalobos-Duno H."/>
            <person name="Cunha M.M."/>
            <person name="de Hoog S."/>
            <person name="da Silveira J.F."/>
            <person name="Henrissat B."/>
            <person name="Nino-Vega G.A."/>
            <person name="Cisalpino P.S."/>
            <person name="Mora-Montes H.M."/>
            <person name="Almeida S.R."/>
            <person name="Stajich J.E."/>
            <person name="Lopes-Bezerra L.M."/>
            <person name="Vasconcelos A.T."/>
            <person name="Felipe M.S."/>
        </authorList>
    </citation>
    <scope>NUCLEOTIDE SEQUENCE [LARGE SCALE GENOMIC DNA]</scope>
    <source>
        <strain evidence="10 11">1099-18</strain>
    </source>
</reference>
<protein>
    <submittedName>
        <fullName evidence="10">MFS monosaccharide transporter (Hxt8)</fullName>
    </submittedName>
</protein>
<evidence type="ECO:0000313" key="10">
    <source>
        <dbReference type="EMBL" id="KJR87955.1"/>
    </source>
</evidence>
<evidence type="ECO:0000313" key="11">
    <source>
        <dbReference type="Proteomes" id="UP000033710"/>
    </source>
</evidence>
<dbReference type="AlphaFoldDB" id="A0A0F2MGK1"/>
<dbReference type="NCBIfam" id="TIGR00879">
    <property type="entry name" value="SP"/>
    <property type="match status" value="1"/>
</dbReference>
<evidence type="ECO:0000256" key="1">
    <source>
        <dbReference type="ARBA" id="ARBA00004141"/>
    </source>
</evidence>
<dbReference type="EMBL" id="AXCR01000004">
    <property type="protein sequence ID" value="KJR87955.1"/>
    <property type="molecule type" value="Genomic_DNA"/>
</dbReference>
<dbReference type="InterPro" id="IPR005829">
    <property type="entry name" value="Sugar_transporter_CS"/>
</dbReference>
<feature type="transmembrane region" description="Helical" evidence="8">
    <location>
        <begin position="105"/>
        <end position="126"/>
    </location>
</feature>
<gene>
    <name evidence="10" type="ORF">SPSK_07473</name>
</gene>
<keyword evidence="5 8" id="KW-1133">Transmembrane helix</keyword>
<evidence type="ECO:0000256" key="2">
    <source>
        <dbReference type="ARBA" id="ARBA00010992"/>
    </source>
</evidence>
<dbReference type="PROSITE" id="PS50850">
    <property type="entry name" value="MFS"/>
    <property type="match status" value="1"/>
</dbReference>
<dbReference type="FunFam" id="1.20.1250.20:FF:000134">
    <property type="entry name" value="MFS sugar transporter protein"/>
    <property type="match status" value="1"/>
</dbReference>
<dbReference type="Pfam" id="PF00083">
    <property type="entry name" value="Sugar_tr"/>
    <property type="match status" value="1"/>
</dbReference>
<sequence>MTTAYQYAIGVALFASIGTFLFGFDTGIATTTISHDSWKDYMGHPGAGLTGAVVAVFIAGEALGSITQFVLGDRLGRLGFLQFLSVVVTIGAAIQTGAVNMGMFLAGRAIAGVGIGGLVASVPLYLVEISAPSYRGFIGSISGCGMTAGIMVANWVGYACAHAPYGSLQWRLPLGLQIPWGVLLFLGLVTFMPDSPRMLIRKGRVDAARRAFAKIRKDLVSDSAVADEFRRMQGQIEYEMAREITSYRQVFALYRRRALVAISIQVMTSLTGVNVIQYYQTTLYKSLGMGPMTILALAGVYGTVSFLCNCATTFWLIDQWGRRKMLLTGMAGIVLVEIYTAEMQRGFATGTNHVGQGFAILGIFLFAVVYYSFLGSTVWIYPPEILPLEMRNKVVALATASHFIVNIGITEAGPTAFKNIAENYYYVFVGCTIVMTIVGYFFYPETRKKSLEEIAGAFGDQVVTEVEDKTAGQVEAVEEV</sequence>
<proteinExistence type="inferred from homology"/>
<feature type="transmembrane region" description="Helical" evidence="8">
    <location>
        <begin position="353"/>
        <end position="373"/>
    </location>
</feature>
<dbReference type="GO" id="GO:0016020">
    <property type="term" value="C:membrane"/>
    <property type="evidence" value="ECO:0007669"/>
    <property type="project" value="UniProtKB-SubCell"/>
</dbReference>
<comment type="similarity">
    <text evidence="2 7">Belongs to the major facilitator superfamily. Sugar transporter (TC 2.A.1.1) family.</text>
</comment>
<comment type="caution">
    <text evidence="10">The sequence shown here is derived from an EMBL/GenBank/DDBJ whole genome shotgun (WGS) entry which is preliminary data.</text>
</comment>
<feature type="domain" description="Major facilitator superfamily (MFS) profile" evidence="9">
    <location>
        <begin position="11"/>
        <end position="447"/>
    </location>
</feature>
<dbReference type="SUPFAM" id="SSF103473">
    <property type="entry name" value="MFS general substrate transporter"/>
    <property type="match status" value="1"/>
</dbReference>
<feature type="transmembrane region" description="Helical" evidence="8">
    <location>
        <begin position="258"/>
        <end position="280"/>
    </location>
</feature>
<dbReference type="InterPro" id="IPR005828">
    <property type="entry name" value="MFS_sugar_transport-like"/>
</dbReference>
<dbReference type="PANTHER" id="PTHR48022:SF11">
    <property type="entry name" value="MONOSACCHARIDE TRANSPORTER (HXT8), PUTATIVE (AFU_ORTHOLOGUE AFUA_2G08120)-RELATED"/>
    <property type="match status" value="1"/>
</dbReference>
<evidence type="ECO:0000256" key="4">
    <source>
        <dbReference type="ARBA" id="ARBA00022692"/>
    </source>
</evidence>
<dbReference type="PRINTS" id="PR00171">
    <property type="entry name" value="SUGRTRNSPORT"/>
</dbReference>
<evidence type="ECO:0000259" key="9">
    <source>
        <dbReference type="PROSITE" id="PS50850"/>
    </source>
</evidence>
<evidence type="ECO:0000256" key="8">
    <source>
        <dbReference type="SAM" id="Phobius"/>
    </source>
</evidence>
<keyword evidence="3 7" id="KW-0813">Transport</keyword>
<feature type="transmembrane region" description="Helical" evidence="8">
    <location>
        <begin position="292"/>
        <end position="317"/>
    </location>
</feature>
<evidence type="ECO:0000256" key="3">
    <source>
        <dbReference type="ARBA" id="ARBA00022448"/>
    </source>
</evidence>
<feature type="transmembrane region" description="Helical" evidence="8">
    <location>
        <begin position="138"/>
        <end position="158"/>
    </location>
</feature>
<dbReference type="InterPro" id="IPR003663">
    <property type="entry name" value="Sugar/inositol_transpt"/>
</dbReference>
<dbReference type="OrthoDB" id="6612291at2759"/>
<keyword evidence="6 8" id="KW-0472">Membrane</keyword>
<evidence type="ECO:0000256" key="6">
    <source>
        <dbReference type="ARBA" id="ARBA00023136"/>
    </source>
</evidence>
<name>A0A0F2MGK1_SPOSC</name>
<dbReference type="PANTHER" id="PTHR48022">
    <property type="entry name" value="PLASTIDIC GLUCOSE TRANSPORTER 4"/>
    <property type="match status" value="1"/>
</dbReference>
<evidence type="ECO:0000256" key="5">
    <source>
        <dbReference type="ARBA" id="ARBA00022989"/>
    </source>
</evidence>
<dbReference type="InterPro" id="IPR036259">
    <property type="entry name" value="MFS_trans_sf"/>
</dbReference>
<feature type="transmembrane region" description="Helical" evidence="8">
    <location>
        <begin position="7"/>
        <end position="29"/>
    </location>
</feature>
<feature type="transmembrane region" description="Helical" evidence="8">
    <location>
        <begin position="170"/>
        <end position="192"/>
    </location>
</feature>
<dbReference type="KEGG" id="ssck:SPSK_07473"/>
<dbReference type="Gene3D" id="1.20.1250.20">
    <property type="entry name" value="MFS general substrate transporter like domains"/>
    <property type="match status" value="1"/>
</dbReference>
<dbReference type="Proteomes" id="UP000033710">
    <property type="component" value="Unassembled WGS sequence"/>
</dbReference>
<feature type="transmembrane region" description="Helical" evidence="8">
    <location>
        <begin position="424"/>
        <end position="443"/>
    </location>
</feature>
<feature type="transmembrane region" description="Helical" evidence="8">
    <location>
        <begin position="49"/>
        <end position="71"/>
    </location>
</feature>
<dbReference type="PROSITE" id="PS00217">
    <property type="entry name" value="SUGAR_TRANSPORT_2"/>
    <property type="match status" value="1"/>
</dbReference>
<dbReference type="RefSeq" id="XP_016590631.1">
    <property type="nucleotide sequence ID" value="XM_016734135.1"/>
</dbReference>
<dbReference type="PROSITE" id="PS00216">
    <property type="entry name" value="SUGAR_TRANSPORT_1"/>
    <property type="match status" value="1"/>
</dbReference>
<organism evidence="10 11">
    <name type="scientific">Sporothrix schenckii 1099-18</name>
    <dbReference type="NCBI Taxonomy" id="1397361"/>
    <lineage>
        <taxon>Eukaryota</taxon>
        <taxon>Fungi</taxon>
        <taxon>Dikarya</taxon>
        <taxon>Ascomycota</taxon>
        <taxon>Pezizomycotina</taxon>
        <taxon>Sordariomycetes</taxon>
        <taxon>Sordariomycetidae</taxon>
        <taxon>Ophiostomatales</taxon>
        <taxon>Ophiostomataceae</taxon>
        <taxon>Sporothrix</taxon>
    </lineage>
</organism>
<feature type="transmembrane region" description="Helical" evidence="8">
    <location>
        <begin position="78"/>
        <end position="99"/>
    </location>
</feature>